<dbReference type="Gene3D" id="3.40.630.30">
    <property type="match status" value="1"/>
</dbReference>
<protein>
    <recommendedName>
        <fullName evidence="5">[Ribosomal protein bS18]-alanine N-acetyltransferase</fullName>
        <ecNumber evidence="5">2.3.1.266</ecNumber>
    </recommendedName>
</protein>
<keyword evidence="3 7" id="KW-0808">Transferase</keyword>
<dbReference type="EMBL" id="JAUNQW010000009">
    <property type="protein sequence ID" value="MDO5457322.1"/>
    <property type="molecule type" value="Genomic_DNA"/>
</dbReference>
<reference evidence="7" key="1">
    <citation type="submission" date="2023-07" db="EMBL/GenBank/DDBJ databases">
        <title>Between Cages and Wild: Unraveling the Impact of Captivity on Animal Microbiomes and Antimicrobial Resistance.</title>
        <authorList>
            <person name="Schmartz G.P."/>
            <person name="Rehner J."/>
            <person name="Schuff M.J."/>
            <person name="Becker S.L."/>
            <person name="Kravczyk M."/>
            <person name="Gurevich A."/>
            <person name="Francke R."/>
            <person name="Mueller R."/>
            <person name="Keller V."/>
            <person name="Keller A."/>
        </authorList>
    </citation>
    <scope>NUCLEOTIDE SEQUENCE</scope>
    <source>
        <strain evidence="7">S39M_St_73</strain>
    </source>
</reference>
<dbReference type="Proteomes" id="UP001171751">
    <property type="component" value="Unassembled WGS sequence"/>
</dbReference>
<evidence type="ECO:0000313" key="8">
    <source>
        <dbReference type="Proteomes" id="UP001171751"/>
    </source>
</evidence>
<keyword evidence="7" id="KW-0689">Ribosomal protein</keyword>
<comment type="function">
    <text evidence="5">Acetylates the N-terminal alanine of ribosomal protein bS18.</text>
</comment>
<dbReference type="EC" id="2.3.1.266" evidence="5"/>
<dbReference type="AlphaFoldDB" id="A0AA43ZSJ8"/>
<dbReference type="CDD" id="cd04301">
    <property type="entry name" value="NAT_SF"/>
    <property type="match status" value="1"/>
</dbReference>
<evidence type="ECO:0000256" key="1">
    <source>
        <dbReference type="ARBA" id="ARBA00005395"/>
    </source>
</evidence>
<evidence type="ECO:0000256" key="4">
    <source>
        <dbReference type="ARBA" id="ARBA00023315"/>
    </source>
</evidence>
<keyword evidence="4 7" id="KW-0012">Acyltransferase</keyword>
<comment type="subcellular location">
    <subcellularLocation>
        <location evidence="5">Cytoplasm</location>
    </subcellularLocation>
</comment>
<organism evidence="7 8">
    <name type="scientific">Atopococcus tabaci</name>
    <dbReference type="NCBI Taxonomy" id="269774"/>
    <lineage>
        <taxon>Bacteria</taxon>
        <taxon>Bacillati</taxon>
        <taxon>Bacillota</taxon>
        <taxon>Bacilli</taxon>
        <taxon>Lactobacillales</taxon>
        <taxon>Carnobacteriaceae</taxon>
        <taxon>Atopococcus</taxon>
    </lineage>
</organism>
<evidence type="ECO:0000256" key="5">
    <source>
        <dbReference type="RuleBase" id="RU363094"/>
    </source>
</evidence>
<keyword evidence="2 5" id="KW-0963">Cytoplasm</keyword>
<keyword evidence="8" id="KW-1185">Reference proteome</keyword>
<name>A0AA43ZSJ8_9LACT</name>
<dbReference type="InterPro" id="IPR000182">
    <property type="entry name" value="GNAT_dom"/>
</dbReference>
<proteinExistence type="inferred from homology"/>
<accession>A0AA43ZSJ8</accession>
<evidence type="ECO:0000256" key="2">
    <source>
        <dbReference type="ARBA" id="ARBA00022490"/>
    </source>
</evidence>
<dbReference type="PANTHER" id="PTHR43420">
    <property type="entry name" value="ACETYLTRANSFERASE"/>
    <property type="match status" value="1"/>
</dbReference>
<dbReference type="PROSITE" id="PS51186">
    <property type="entry name" value="GNAT"/>
    <property type="match status" value="1"/>
</dbReference>
<comment type="similarity">
    <text evidence="1 5">Belongs to the acetyltransferase family. RimI subfamily.</text>
</comment>
<sequence length="150" mass="17312">MEIKKLASGEGALLHDLSRAAFGSRSPWSEEELNTMLNQEHMKFYMASEEGISLGFIGCSHILDEVEIYMVGIKKNYRSQGYGSRLINLFLTHMWKKNMNRIYLEVRSLNQPALALYKKAGFLPIGYRKNYYKEPLDDAVIMAINRKELL</sequence>
<comment type="catalytic activity">
    <reaction evidence="5">
        <text>N-terminal L-alanyl-[ribosomal protein bS18] + acetyl-CoA = N-terminal N(alpha)-acetyl-L-alanyl-[ribosomal protein bS18] + CoA + H(+)</text>
        <dbReference type="Rhea" id="RHEA:43756"/>
        <dbReference type="Rhea" id="RHEA-COMP:10676"/>
        <dbReference type="Rhea" id="RHEA-COMP:10677"/>
        <dbReference type="ChEBI" id="CHEBI:15378"/>
        <dbReference type="ChEBI" id="CHEBI:57287"/>
        <dbReference type="ChEBI" id="CHEBI:57288"/>
        <dbReference type="ChEBI" id="CHEBI:64718"/>
        <dbReference type="ChEBI" id="CHEBI:83683"/>
        <dbReference type="EC" id="2.3.1.266"/>
    </reaction>
</comment>
<dbReference type="PANTHER" id="PTHR43420:SF44">
    <property type="entry name" value="ACETYLTRANSFERASE YPEA"/>
    <property type="match status" value="1"/>
</dbReference>
<dbReference type="SUPFAM" id="SSF55729">
    <property type="entry name" value="Acyl-CoA N-acyltransferases (Nat)"/>
    <property type="match status" value="1"/>
</dbReference>
<evidence type="ECO:0000313" key="7">
    <source>
        <dbReference type="EMBL" id="MDO5457322.1"/>
    </source>
</evidence>
<keyword evidence="7" id="KW-0687">Ribonucleoprotein</keyword>
<comment type="caution">
    <text evidence="7">The sequence shown here is derived from an EMBL/GenBank/DDBJ whole genome shotgun (WGS) entry which is preliminary data.</text>
</comment>
<dbReference type="NCBIfam" id="TIGR01575">
    <property type="entry name" value="rimI"/>
    <property type="match status" value="1"/>
</dbReference>
<feature type="domain" description="N-acetyltransferase" evidence="6">
    <location>
        <begin position="1"/>
        <end position="147"/>
    </location>
</feature>
<evidence type="ECO:0000256" key="3">
    <source>
        <dbReference type="ARBA" id="ARBA00022679"/>
    </source>
</evidence>
<dbReference type="GO" id="GO:0008999">
    <property type="term" value="F:protein-N-terminal-alanine acetyltransferase activity"/>
    <property type="evidence" value="ECO:0007669"/>
    <property type="project" value="UniProtKB-EC"/>
</dbReference>
<dbReference type="InterPro" id="IPR006464">
    <property type="entry name" value="AcTrfase_RimI/Ard1"/>
</dbReference>
<gene>
    <name evidence="7" type="primary">rimI</name>
    <name evidence="7" type="ORF">Q4F26_03170</name>
</gene>
<dbReference type="Pfam" id="PF00583">
    <property type="entry name" value="Acetyltransf_1"/>
    <property type="match status" value="1"/>
</dbReference>
<dbReference type="InterPro" id="IPR016181">
    <property type="entry name" value="Acyl_CoA_acyltransferase"/>
</dbReference>
<dbReference type="GO" id="GO:0005840">
    <property type="term" value="C:ribosome"/>
    <property type="evidence" value="ECO:0007669"/>
    <property type="project" value="UniProtKB-KW"/>
</dbReference>
<evidence type="ECO:0000259" key="6">
    <source>
        <dbReference type="PROSITE" id="PS51186"/>
    </source>
</evidence>
<dbReference type="GO" id="GO:0005737">
    <property type="term" value="C:cytoplasm"/>
    <property type="evidence" value="ECO:0007669"/>
    <property type="project" value="UniProtKB-SubCell"/>
</dbReference>
<dbReference type="InterPro" id="IPR050680">
    <property type="entry name" value="YpeA/RimI_acetyltransf"/>
</dbReference>